<evidence type="ECO:0000313" key="3">
    <source>
        <dbReference type="Proteomes" id="UP001374535"/>
    </source>
</evidence>
<proteinExistence type="predicted"/>
<reference evidence="2 3" key="1">
    <citation type="journal article" date="2023" name="Life. Sci Alliance">
        <title>Evolutionary insights into 3D genome organization and epigenetic landscape of Vigna mungo.</title>
        <authorList>
            <person name="Junaid A."/>
            <person name="Singh B."/>
            <person name="Bhatia S."/>
        </authorList>
    </citation>
    <scope>NUCLEOTIDE SEQUENCE [LARGE SCALE GENOMIC DNA]</scope>
    <source>
        <strain evidence="2">Urdbean</strain>
    </source>
</reference>
<dbReference type="AlphaFoldDB" id="A0AAQ3NFC1"/>
<keyword evidence="3" id="KW-1185">Reference proteome</keyword>
<accession>A0AAQ3NFC1</accession>
<dbReference type="Proteomes" id="UP001374535">
    <property type="component" value="Chromosome 5"/>
</dbReference>
<gene>
    <name evidence="2" type="ORF">V8G54_013679</name>
</gene>
<protein>
    <submittedName>
        <fullName evidence="2">Uncharacterized protein</fullName>
    </submittedName>
</protein>
<name>A0AAQ3NFC1_VIGMU</name>
<evidence type="ECO:0000256" key="1">
    <source>
        <dbReference type="SAM" id="MobiDB-lite"/>
    </source>
</evidence>
<feature type="compositionally biased region" description="Basic and acidic residues" evidence="1">
    <location>
        <begin position="26"/>
        <end position="39"/>
    </location>
</feature>
<organism evidence="2 3">
    <name type="scientific">Vigna mungo</name>
    <name type="common">Black gram</name>
    <name type="synonym">Phaseolus mungo</name>
    <dbReference type="NCBI Taxonomy" id="3915"/>
    <lineage>
        <taxon>Eukaryota</taxon>
        <taxon>Viridiplantae</taxon>
        <taxon>Streptophyta</taxon>
        <taxon>Embryophyta</taxon>
        <taxon>Tracheophyta</taxon>
        <taxon>Spermatophyta</taxon>
        <taxon>Magnoliopsida</taxon>
        <taxon>eudicotyledons</taxon>
        <taxon>Gunneridae</taxon>
        <taxon>Pentapetalae</taxon>
        <taxon>rosids</taxon>
        <taxon>fabids</taxon>
        <taxon>Fabales</taxon>
        <taxon>Fabaceae</taxon>
        <taxon>Papilionoideae</taxon>
        <taxon>50 kb inversion clade</taxon>
        <taxon>NPAAA clade</taxon>
        <taxon>indigoferoid/millettioid clade</taxon>
        <taxon>Phaseoleae</taxon>
        <taxon>Vigna</taxon>
    </lineage>
</organism>
<evidence type="ECO:0000313" key="2">
    <source>
        <dbReference type="EMBL" id="WVZ09149.1"/>
    </source>
</evidence>
<feature type="region of interest" description="Disordered" evidence="1">
    <location>
        <begin position="1"/>
        <end position="60"/>
    </location>
</feature>
<feature type="compositionally biased region" description="Basic residues" evidence="1">
    <location>
        <begin position="45"/>
        <end position="56"/>
    </location>
</feature>
<dbReference type="EMBL" id="CP144696">
    <property type="protein sequence ID" value="WVZ09149.1"/>
    <property type="molecule type" value="Genomic_DNA"/>
</dbReference>
<sequence length="148" mass="16448">MAPNVGVPLQVPPPSVKRSKSTQRSRLKESEPSRPRKSEQSGQSKRQKAGKSRHPGKMVVGGAWRKTRDLAVEVLNSFTRLGFIATLGLISEYFFCRLKKKLALGDCEFASSLLMIMEDSCDGDHGSATWISRGMDEKMLVQRRLVVA</sequence>